<evidence type="ECO:0000313" key="10">
    <source>
        <dbReference type="Proteomes" id="UP000695022"/>
    </source>
</evidence>
<protein>
    <submittedName>
        <fullName evidence="11">Uncharacterized protein LOC106809400</fullName>
    </submittedName>
</protein>
<comment type="subcellular location">
    <subcellularLocation>
        <location evidence="2">Nucleus</location>
    </subcellularLocation>
</comment>
<evidence type="ECO:0000313" key="11">
    <source>
        <dbReference type="RefSeq" id="XP_014667953.1"/>
    </source>
</evidence>
<keyword evidence="5" id="KW-0479">Metal-binding</keyword>
<evidence type="ECO:0000256" key="4">
    <source>
        <dbReference type="ARBA" id="ARBA00022722"/>
    </source>
</evidence>
<evidence type="ECO:0000256" key="1">
    <source>
        <dbReference type="ARBA" id="ARBA00001968"/>
    </source>
</evidence>
<gene>
    <name evidence="11" type="primary">LOC106809400</name>
</gene>
<dbReference type="InterPro" id="IPR027806">
    <property type="entry name" value="HARBI1_dom"/>
</dbReference>
<comment type="cofactor">
    <cofactor evidence="1">
        <name>a divalent metal cation</name>
        <dbReference type="ChEBI" id="CHEBI:60240"/>
    </cofactor>
</comment>
<dbReference type="Proteomes" id="UP000695022">
    <property type="component" value="Unplaced"/>
</dbReference>
<organism evidence="10 11">
    <name type="scientific">Priapulus caudatus</name>
    <name type="common">Priapulid worm</name>
    <dbReference type="NCBI Taxonomy" id="37621"/>
    <lineage>
        <taxon>Eukaryota</taxon>
        <taxon>Metazoa</taxon>
        <taxon>Ecdysozoa</taxon>
        <taxon>Scalidophora</taxon>
        <taxon>Priapulida</taxon>
        <taxon>Priapulimorpha</taxon>
        <taxon>Priapulimorphida</taxon>
        <taxon>Priapulidae</taxon>
        <taxon>Priapulus</taxon>
    </lineage>
</organism>
<dbReference type="Pfam" id="PF13359">
    <property type="entry name" value="DDE_Tnp_4"/>
    <property type="match status" value="1"/>
</dbReference>
<keyword evidence="6" id="KW-0378">Hydrolase</keyword>
<evidence type="ECO:0000259" key="9">
    <source>
        <dbReference type="Pfam" id="PF13359"/>
    </source>
</evidence>
<dbReference type="InterPro" id="IPR045249">
    <property type="entry name" value="HARBI1-like"/>
</dbReference>
<keyword evidence="8" id="KW-0812">Transmembrane</keyword>
<dbReference type="RefSeq" id="XP_014667953.1">
    <property type="nucleotide sequence ID" value="XM_014812467.1"/>
</dbReference>
<sequence length="448" mass="52396">MKRCRCAGNTYDNFCKVAPSFHVDFFWKMAAVDLAYLQQVAVFILIIFKRLRRRRNRRNRQTWTRQWIQRRRTLGIVRNLQQELYLEDTEGFRQYLRMSPESFLHILDKIKDKITKEDTVMRQAITAKERLSVTLRFLATGESFRSLSFQYRMGERTISEIIKETTAAIVDTMKNEYLKTPSTEVEWKAIAKNFNEKWDFPLCLGALDGKHVAIRQPGYSGSQFFNYKHFFSVILLALVDADYRFIYVDIGAAGRCGDAGVFRESTLKKAMDDNSLNFPTAENLEETGPKCSYQIIGDDAFPLQHNIMKPYPHRNMDHNQKIFNYRLSRARRVVENAFGILANRFRVFSTTICLDPDFLDYIIMSACILHNFLIVNQSAHYNPPRFADYEEDNHVVQPGQWRREQNLRGLAVRDCARNTKTSAKGQRELLNEYFNGIGAVEWQEAMIQ</sequence>
<feature type="domain" description="DDE Tnp4" evidence="9">
    <location>
        <begin position="207"/>
        <end position="371"/>
    </location>
</feature>
<name>A0ABM1E6Y2_PRICU</name>
<evidence type="ECO:0000256" key="7">
    <source>
        <dbReference type="ARBA" id="ARBA00023242"/>
    </source>
</evidence>
<dbReference type="GeneID" id="106809400"/>
<proteinExistence type="inferred from homology"/>
<evidence type="ECO:0000256" key="2">
    <source>
        <dbReference type="ARBA" id="ARBA00004123"/>
    </source>
</evidence>
<keyword evidence="4" id="KW-0540">Nuclease</keyword>
<comment type="similarity">
    <text evidence="3">Belongs to the HARBI1 family.</text>
</comment>
<evidence type="ECO:0000256" key="3">
    <source>
        <dbReference type="ARBA" id="ARBA00006958"/>
    </source>
</evidence>
<keyword evidence="8" id="KW-1133">Transmembrane helix</keyword>
<keyword evidence="7" id="KW-0539">Nucleus</keyword>
<evidence type="ECO:0000256" key="8">
    <source>
        <dbReference type="SAM" id="Phobius"/>
    </source>
</evidence>
<dbReference type="PANTHER" id="PTHR22930">
    <property type="match status" value="1"/>
</dbReference>
<dbReference type="PANTHER" id="PTHR22930:SF269">
    <property type="entry name" value="NUCLEASE HARBI1-LIKE PROTEIN"/>
    <property type="match status" value="1"/>
</dbReference>
<evidence type="ECO:0000256" key="6">
    <source>
        <dbReference type="ARBA" id="ARBA00022801"/>
    </source>
</evidence>
<feature type="transmembrane region" description="Helical" evidence="8">
    <location>
        <begin position="25"/>
        <end position="48"/>
    </location>
</feature>
<reference evidence="11" key="1">
    <citation type="submission" date="2025-08" db="UniProtKB">
        <authorList>
            <consortium name="RefSeq"/>
        </authorList>
    </citation>
    <scope>IDENTIFICATION</scope>
</reference>
<evidence type="ECO:0000256" key="5">
    <source>
        <dbReference type="ARBA" id="ARBA00022723"/>
    </source>
</evidence>
<keyword evidence="8" id="KW-0472">Membrane</keyword>
<accession>A0ABM1E6Y2</accession>
<keyword evidence="10" id="KW-1185">Reference proteome</keyword>